<dbReference type="GO" id="GO:0008353">
    <property type="term" value="F:RNA polymerase II CTD heptapeptide repeat kinase activity"/>
    <property type="evidence" value="ECO:0007669"/>
    <property type="project" value="UniProtKB-EC"/>
</dbReference>
<dbReference type="InterPro" id="IPR000253">
    <property type="entry name" value="FHA_dom"/>
</dbReference>
<evidence type="ECO:0000256" key="28">
    <source>
        <dbReference type="ARBA" id="ARBA00038974"/>
    </source>
</evidence>
<keyword evidence="21" id="KW-0560">Oxidoreductase</keyword>
<comment type="catalytic activity">
    <reaction evidence="30">
        <text>a 14alpha-hydroxymethyl steroid + reduced [NADPH--hemoprotein reductase] + O2 = a 14alpha-formyl steroid + oxidized [NADPH--hemoprotein reductase] + 2 H2O + H(+)</text>
        <dbReference type="Rhea" id="RHEA:68064"/>
        <dbReference type="Rhea" id="RHEA-COMP:11964"/>
        <dbReference type="Rhea" id="RHEA-COMP:11965"/>
        <dbReference type="ChEBI" id="CHEBI:15377"/>
        <dbReference type="ChEBI" id="CHEBI:15378"/>
        <dbReference type="ChEBI" id="CHEBI:15379"/>
        <dbReference type="ChEBI" id="CHEBI:57618"/>
        <dbReference type="ChEBI" id="CHEBI:58210"/>
        <dbReference type="ChEBI" id="CHEBI:176901"/>
        <dbReference type="ChEBI" id="CHEBI:176902"/>
    </reaction>
    <physiologicalReaction direction="left-to-right" evidence="30">
        <dbReference type="Rhea" id="RHEA:68065"/>
    </physiologicalReaction>
</comment>
<dbReference type="GO" id="GO:0008017">
    <property type="term" value="F:microtubule binding"/>
    <property type="evidence" value="ECO:0007669"/>
    <property type="project" value="InterPro"/>
</dbReference>
<dbReference type="InterPro" id="IPR008984">
    <property type="entry name" value="SMAD_FHA_dom_sf"/>
</dbReference>
<dbReference type="GO" id="GO:0020037">
    <property type="term" value="F:heme binding"/>
    <property type="evidence" value="ECO:0007669"/>
    <property type="project" value="InterPro"/>
</dbReference>
<evidence type="ECO:0000256" key="40">
    <source>
        <dbReference type="ARBA" id="ARBA00051806"/>
    </source>
</evidence>
<comment type="catalytic activity">
    <reaction evidence="42">
        <text>eburicol + 3 reduced [NADPH--hemoprotein reductase] + 3 O2 = 14-demethyleburicol + formate + 3 oxidized [NADPH--hemoprotein reductase] + 4 H2O + 4 H(+)</text>
        <dbReference type="Rhea" id="RHEA:75439"/>
        <dbReference type="Rhea" id="RHEA-COMP:11964"/>
        <dbReference type="Rhea" id="RHEA-COMP:11965"/>
        <dbReference type="ChEBI" id="CHEBI:15377"/>
        <dbReference type="ChEBI" id="CHEBI:15378"/>
        <dbReference type="ChEBI" id="CHEBI:15379"/>
        <dbReference type="ChEBI" id="CHEBI:15740"/>
        <dbReference type="ChEBI" id="CHEBI:57618"/>
        <dbReference type="ChEBI" id="CHEBI:58210"/>
        <dbReference type="ChEBI" id="CHEBI:70315"/>
        <dbReference type="ChEBI" id="CHEBI:194330"/>
    </reaction>
    <physiologicalReaction direction="left-to-right" evidence="42">
        <dbReference type="Rhea" id="RHEA:75440"/>
    </physiologicalReaction>
</comment>
<keyword evidence="25" id="KW-0472">Membrane</keyword>
<comment type="catalytic activity">
    <reaction evidence="31">
        <text>lanosterol + 3 reduced [NADPH--hemoprotein reductase] + 3 O2 = 4,4-dimethyl-5alpha-cholesta-8,14,24-trien-3beta-ol + formate + 3 oxidized [NADPH--hemoprotein reductase] + 4 H2O + 4 H(+)</text>
        <dbReference type="Rhea" id="RHEA:25286"/>
        <dbReference type="Rhea" id="RHEA-COMP:11964"/>
        <dbReference type="Rhea" id="RHEA-COMP:11965"/>
        <dbReference type="ChEBI" id="CHEBI:15377"/>
        <dbReference type="ChEBI" id="CHEBI:15378"/>
        <dbReference type="ChEBI" id="CHEBI:15379"/>
        <dbReference type="ChEBI" id="CHEBI:15740"/>
        <dbReference type="ChEBI" id="CHEBI:16521"/>
        <dbReference type="ChEBI" id="CHEBI:17813"/>
        <dbReference type="ChEBI" id="CHEBI:57618"/>
        <dbReference type="ChEBI" id="CHEBI:58210"/>
        <dbReference type="EC" id="1.14.14.154"/>
    </reaction>
    <physiologicalReaction direction="left-to-right" evidence="31">
        <dbReference type="Rhea" id="RHEA:25287"/>
    </physiologicalReaction>
</comment>
<comment type="catalytic activity">
    <reaction evidence="37">
        <text>lanosterol + reduced [NADPH--hemoprotein reductase] + O2 = 32-hydroxylanosterol + oxidized [NADPH--hemoprotein reductase] + H2O + H(+)</text>
        <dbReference type="Rhea" id="RHEA:75103"/>
        <dbReference type="Rhea" id="RHEA-COMP:11964"/>
        <dbReference type="Rhea" id="RHEA-COMP:11965"/>
        <dbReference type="ChEBI" id="CHEBI:15377"/>
        <dbReference type="ChEBI" id="CHEBI:15378"/>
        <dbReference type="ChEBI" id="CHEBI:15379"/>
        <dbReference type="ChEBI" id="CHEBI:16521"/>
        <dbReference type="ChEBI" id="CHEBI:57618"/>
        <dbReference type="ChEBI" id="CHEBI:58210"/>
        <dbReference type="ChEBI" id="CHEBI:166806"/>
    </reaction>
    <physiologicalReaction direction="left-to-right" evidence="37">
        <dbReference type="Rhea" id="RHEA:75104"/>
    </physiologicalReaction>
</comment>
<dbReference type="GO" id="GO:0070985">
    <property type="term" value="C:transcription factor TFIIK complex"/>
    <property type="evidence" value="ECO:0007669"/>
    <property type="project" value="InterPro"/>
</dbReference>
<keyword evidence="18" id="KW-0418">Kinase</keyword>
<feature type="region of interest" description="Disordered" evidence="49">
    <location>
        <begin position="1352"/>
        <end position="1446"/>
    </location>
</feature>
<keyword evidence="11 45" id="KW-0349">Heme</keyword>
<dbReference type="GO" id="GO:0008398">
    <property type="term" value="F:sterol 14-demethylase activity"/>
    <property type="evidence" value="ECO:0007669"/>
    <property type="project" value="UniProtKB-EC"/>
</dbReference>
<dbReference type="InterPro" id="IPR017441">
    <property type="entry name" value="Protein_kinase_ATP_BS"/>
</dbReference>
<evidence type="ECO:0000256" key="29">
    <source>
        <dbReference type="ARBA" id="ARBA00047379"/>
    </source>
</evidence>
<feature type="compositionally biased region" description="Basic and acidic residues" evidence="49">
    <location>
        <begin position="163"/>
        <end position="174"/>
    </location>
</feature>
<keyword evidence="14" id="KW-0812">Transmembrane</keyword>
<comment type="catalytic activity">
    <reaction evidence="33">
        <text>L-threonyl-[protein] + ATP = O-phospho-L-threonyl-[protein] + ADP + H(+)</text>
        <dbReference type="Rhea" id="RHEA:46608"/>
        <dbReference type="Rhea" id="RHEA-COMP:11060"/>
        <dbReference type="Rhea" id="RHEA-COMP:11605"/>
        <dbReference type="ChEBI" id="CHEBI:15378"/>
        <dbReference type="ChEBI" id="CHEBI:30013"/>
        <dbReference type="ChEBI" id="CHEBI:30616"/>
        <dbReference type="ChEBI" id="CHEBI:61977"/>
        <dbReference type="ChEBI" id="CHEBI:456216"/>
        <dbReference type="EC" id="2.7.11.1"/>
    </reaction>
</comment>
<feature type="domain" description="Kinesin motor" evidence="52">
    <location>
        <begin position="1449"/>
        <end position="1800"/>
    </location>
</feature>
<feature type="domain" description="Protein kinase" evidence="51">
    <location>
        <begin position="1071"/>
        <end position="1371"/>
    </location>
</feature>
<feature type="compositionally biased region" description="Polar residues" evidence="49">
    <location>
        <begin position="32"/>
        <end position="62"/>
    </location>
</feature>
<feature type="binding site" evidence="47">
    <location>
        <position position="1102"/>
    </location>
    <ligand>
        <name>ATP</name>
        <dbReference type="ChEBI" id="CHEBI:30616"/>
    </ligand>
</feature>
<dbReference type="PRINTS" id="PR00465">
    <property type="entry name" value="EP450IV"/>
</dbReference>
<dbReference type="GO" id="GO:0005524">
    <property type="term" value="F:ATP binding"/>
    <property type="evidence" value="ECO:0007669"/>
    <property type="project" value="UniProtKB-UniRule"/>
</dbReference>
<comment type="catalytic activity">
    <reaction evidence="40">
        <text>eburicol + reduced [NADPH--hemoprotein reductase] + O2 = 32-hydroxyeburicol + oxidized [NADPH--hemoprotein reductase] + H2O + H(+)</text>
        <dbReference type="Rhea" id="RHEA:75427"/>
        <dbReference type="Rhea" id="RHEA-COMP:11964"/>
        <dbReference type="Rhea" id="RHEA-COMP:11965"/>
        <dbReference type="ChEBI" id="CHEBI:15377"/>
        <dbReference type="ChEBI" id="CHEBI:15378"/>
        <dbReference type="ChEBI" id="CHEBI:15379"/>
        <dbReference type="ChEBI" id="CHEBI:57618"/>
        <dbReference type="ChEBI" id="CHEBI:58210"/>
        <dbReference type="ChEBI" id="CHEBI:70315"/>
        <dbReference type="ChEBI" id="CHEBI:194328"/>
    </reaction>
    <physiologicalReaction direction="left-to-right" evidence="40">
        <dbReference type="Rhea" id="RHEA:75428"/>
    </physiologicalReaction>
</comment>
<feature type="region of interest" description="Disordered" evidence="49">
    <location>
        <begin position="145"/>
        <end position="183"/>
    </location>
</feature>
<feature type="compositionally biased region" description="Low complexity" evidence="49">
    <location>
        <begin position="1406"/>
        <end position="1426"/>
    </location>
</feature>
<comment type="similarity">
    <text evidence="46">Belongs to the TRAFAC class myosin-kinesin ATPase superfamily. Kinesin family.</text>
</comment>
<keyword evidence="46" id="KW-0505">Motor protein</keyword>
<comment type="catalytic activity">
    <reaction evidence="41">
        <text>32-hydroxyeburicol + reduced [NADPH--hemoprotein reductase] + O2 = 32-oxoeburicol + oxidized [NADPH--hemoprotein reductase] + 2 H2O + H(+)</text>
        <dbReference type="Rhea" id="RHEA:75431"/>
        <dbReference type="Rhea" id="RHEA-COMP:11964"/>
        <dbReference type="Rhea" id="RHEA-COMP:11965"/>
        <dbReference type="ChEBI" id="CHEBI:15377"/>
        <dbReference type="ChEBI" id="CHEBI:15378"/>
        <dbReference type="ChEBI" id="CHEBI:15379"/>
        <dbReference type="ChEBI" id="CHEBI:57618"/>
        <dbReference type="ChEBI" id="CHEBI:58210"/>
        <dbReference type="ChEBI" id="CHEBI:194328"/>
        <dbReference type="ChEBI" id="CHEBI:194329"/>
    </reaction>
    <physiologicalReaction direction="left-to-right" evidence="41">
        <dbReference type="Rhea" id="RHEA:75432"/>
    </physiologicalReaction>
</comment>
<evidence type="ECO:0000256" key="23">
    <source>
        <dbReference type="ARBA" id="ARBA00023033"/>
    </source>
</evidence>
<dbReference type="PROSITE" id="PS00411">
    <property type="entry name" value="KINESIN_MOTOR_1"/>
    <property type="match status" value="1"/>
</dbReference>
<dbReference type="PROSITE" id="PS50067">
    <property type="entry name" value="KINESIN_MOTOR_2"/>
    <property type="match status" value="1"/>
</dbReference>
<keyword evidence="19 46" id="KW-0067">ATP-binding</keyword>
<dbReference type="InterPro" id="IPR036961">
    <property type="entry name" value="Kinesin_motor_dom_sf"/>
</dbReference>
<dbReference type="FunFam" id="3.30.200.20:FF:000841">
    <property type="entry name" value="Checkpoint kinase 2-like protein"/>
    <property type="match status" value="1"/>
</dbReference>
<keyword evidence="8" id="KW-0963">Cytoplasm</keyword>
<keyword evidence="16 46" id="KW-0547">Nucleotide-binding</keyword>
<dbReference type="SUPFAM" id="SSF52540">
    <property type="entry name" value="P-loop containing nucleoside triphosphate hydrolases"/>
    <property type="match status" value="1"/>
</dbReference>
<feature type="compositionally biased region" description="Basic and acidic residues" evidence="49">
    <location>
        <begin position="145"/>
        <end position="154"/>
    </location>
</feature>
<dbReference type="SMART" id="SM00220">
    <property type="entry name" value="S_TKc"/>
    <property type="match status" value="2"/>
</dbReference>
<dbReference type="PROSITE" id="PS50011">
    <property type="entry name" value="PROTEIN_KINASE_DOM"/>
    <property type="match status" value="2"/>
</dbReference>
<dbReference type="InterPro" id="IPR017972">
    <property type="entry name" value="Cyt_P450_CS"/>
</dbReference>
<dbReference type="Gene3D" id="3.40.850.10">
    <property type="entry name" value="Kinesin motor domain"/>
    <property type="match status" value="1"/>
</dbReference>
<comment type="catalytic activity">
    <reaction evidence="39">
        <text>32-oxoeburicol + reduced [NADPH--hemoprotein reductase] + O2 = 14-demethyleburicol + formate + oxidized [NADPH--hemoprotein reductase] + H2O + 2 H(+)</text>
        <dbReference type="Rhea" id="RHEA:75435"/>
        <dbReference type="Rhea" id="RHEA-COMP:11964"/>
        <dbReference type="Rhea" id="RHEA-COMP:11965"/>
        <dbReference type="ChEBI" id="CHEBI:15377"/>
        <dbReference type="ChEBI" id="CHEBI:15378"/>
        <dbReference type="ChEBI" id="CHEBI:15379"/>
        <dbReference type="ChEBI" id="CHEBI:15740"/>
        <dbReference type="ChEBI" id="CHEBI:57618"/>
        <dbReference type="ChEBI" id="CHEBI:58210"/>
        <dbReference type="ChEBI" id="CHEBI:194329"/>
        <dbReference type="ChEBI" id="CHEBI:194330"/>
    </reaction>
    <physiologicalReaction direction="left-to-right" evidence="39">
        <dbReference type="Rhea" id="RHEA:75436"/>
    </physiologicalReaction>
</comment>
<dbReference type="FunFam" id="1.10.630.10:FF:000033">
    <property type="entry name" value="14-alpha sterol demethylase"/>
    <property type="match status" value="1"/>
</dbReference>
<dbReference type="CDD" id="cd07841">
    <property type="entry name" value="STKc_CDK7"/>
    <property type="match status" value="1"/>
</dbReference>
<dbReference type="SUPFAM" id="SSF49879">
    <property type="entry name" value="SMAD/FHA domain"/>
    <property type="match status" value="1"/>
</dbReference>
<evidence type="ECO:0000256" key="47">
    <source>
        <dbReference type="PROSITE-ProRule" id="PRU10141"/>
    </source>
</evidence>
<evidence type="ECO:0000256" key="43">
    <source>
        <dbReference type="ARBA" id="ARBA00054086"/>
    </source>
</evidence>
<comment type="caution">
    <text evidence="53">The sequence shown here is derived from an EMBL/GenBank/DDBJ whole genome shotgun (WGS) entry which is preliminary data.</text>
</comment>
<dbReference type="InterPro" id="IPR001128">
    <property type="entry name" value="Cyt_P450"/>
</dbReference>
<feature type="compositionally biased region" description="Polar residues" evidence="49">
    <location>
        <begin position="1370"/>
        <end position="1387"/>
    </location>
</feature>
<evidence type="ECO:0000256" key="37">
    <source>
        <dbReference type="ARBA" id="ARBA00049163"/>
    </source>
</evidence>
<dbReference type="InterPro" id="IPR008271">
    <property type="entry name" value="Ser/Thr_kinase_AS"/>
</dbReference>
<dbReference type="Pfam" id="PF00225">
    <property type="entry name" value="Kinesin"/>
    <property type="match status" value="1"/>
</dbReference>
<feature type="compositionally biased region" description="Polar residues" evidence="49">
    <location>
        <begin position="1352"/>
        <end position="1362"/>
    </location>
</feature>
<evidence type="ECO:0000256" key="32">
    <source>
        <dbReference type="ARBA" id="ARBA00047702"/>
    </source>
</evidence>
<feature type="region of interest" description="Disordered" evidence="49">
    <location>
        <begin position="1"/>
        <end position="102"/>
    </location>
</feature>
<feature type="domain" description="Protein kinase" evidence="51">
    <location>
        <begin position="273"/>
        <end position="538"/>
    </location>
</feature>
<evidence type="ECO:0000256" key="31">
    <source>
        <dbReference type="ARBA" id="ARBA00047670"/>
    </source>
</evidence>
<evidence type="ECO:0000256" key="9">
    <source>
        <dbReference type="ARBA" id="ARBA00022527"/>
    </source>
</evidence>
<dbReference type="InterPro" id="IPR036396">
    <property type="entry name" value="Cyt_P450_sf"/>
</dbReference>
<keyword evidence="24 48" id="KW-0175">Coiled coil</keyword>
<feature type="binding site" evidence="46">
    <location>
        <begin position="1530"/>
        <end position="1537"/>
    </location>
    <ligand>
        <name>ATP</name>
        <dbReference type="ChEBI" id="CHEBI:30616"/>
    </ligand>
</feature>
<dbReference type="FunFam" id="1.10.510.10:FF:001380">
    <property type="entry name" value="Checkpoint kinase 2-like protein"/>
    <property type="match status" value="1"/>
</dbReference>
<evidence type="ECO:0000256" key="49">
    <source>
        <dbReference type="SAM" id="MobiDB-lite"/>
    </source>
</evidence>
<evidence type="ECO:0000256" key="35">
    <source>
        <dbReference type="ARBA" id="ARBA00048679"/>
    </source>
</evidence>
<dbReference type="SUPFAM" id="SSF48264">
    <property type="entry name" value="Cytochrome P450"/>
    <property type="match status" value="1"/>
</dbReference>
<evidence type="ECO:0000256" key="3">
    <source>
        <dbReference type="ARBA" id="ARBA00004245"/>
    </source>
</evidence>
<dbReference type="EC" id="1.14.14.154" evidence="28"/>
<evidence type="ECO:0000256" key="14">
    <source>
        <dbReference type="ARBA" id="ARBA00022692"/>
    </source>
</evidence>
<feature type="compositionally biased region" description="Polar residues" evidence="49">
    <location>
        <begin position="71"/>
        <end position="102"/>
    </location>
</feature>
<evidence type="ECO:0000256" key="18">
    <source>
        <dbReference type="ARBA" id="ARBA00022777"/>
    </source>
</evidence>
<evidence type="ECO:0000256" key="30">
    <source>
        <dbReference type="ARBA" id="ARBA00047587"/>
    </source>
</evidence>
<name>A0A2G7G0Y2_9EURO</name>
<dbReference type="Pfam" id="PF00069">
    <property type="entry name" value="Pkinase"/>
    <property type="match status" value="2"/>
</dbReference>
<dbReference type="Gene3D" id="1.10.510.10">
    <property type="entry name" value="Transferase(Phosphotransferase) domain 1"/>
    <property type="match status" value="2"/>
</dbReference>
<dbReference type="CDD" id="cd05117">
    <property type="entry name" value="STKc_CAMK"/>
    <property type="match status" value="1"/>
</dbReference>
<dbReference type="InterPro" id="IPR000719">
    <property type="entry name" value="Prot_kinase_dom"/>
</dbReference>
<evidence type="ECO:0000256" key="38">
    <source>
        <dbReference type="ARBA" id="ARBA00049450"/>
    </source>
</evidence>
<dbReference type="CDD" id="cd11042">
    <property type="entry name" value="CYP51-like"/>
    <property type="match status" value="1"/>
</dbReference>
<comment type="similarity">
    <text evidence="6">Belongs to the cytochrome P450 family.</text>
</comment>
<evidence type="ECO:0000256" key="22">
    <source>
        <dbReference type="ARBA" id="ARBA00023004"/>
    </source>
</evidence>
<comment type="catalytic activity">
    <reaction evidence="34">
        <text>32-oxolanosterol + reduced [NADPH--hemoprotein reductase] + O2 = 4,4-dimethyl-5alpha-cholesta-8,14,24-trien-3beta-ol + formate + oxidized [NADPH--hemoprotein reductase] + H2O + 2 H(+)</text>
        <dbReference type="Rhea" id="RHEA:75111"/>
        <dbReference type="Rhea" id="RHEA-COMP:11964"/>
        <dbReference type="Rhea" id="RHEA-COMP:11965"/>
        <dbReference type="ChEBI" id="CHEBI:15377"/>
        <dbReference type="ChEBI" id="CHEBI:15378"/>
        <dbReference type="ChEBI" id="CHEBI:15379"/>
        <dbReference type="ChEBI" id="CHEBI:15740"/>
        <dbReference type="ChEBI" id="CHEBI:17813"/>
        <dbReference type="ChEBI" id="CHEBI:57618"/>
        <dbReference type="ChEBI" id="CHEBI:58210"/>
        <dbReference type="ChEBI" id="CHEBI:166681"/>
    </reaction>
    <physiologicalReaction direction="left-to-right" evidence="34">
        <dbReference type="Rhea" id="RHEA:75112"/>
    </physiologicalReaction>
</comment>
<evidence type="ECO:0000256" key="7">
    <source>
        <dbReference type="ARBA" id="ARBA00012409"/>
    </source>
</evidence>
<evidence type="ECO:0000256" key="48">
    <source>
        <dbReference type="SAM" id="Coils"/>
    </source>
</evidence>
<evidence type="ECO:0000256" key="46">
    <source>
        <dbReference type="PROSITE-ProRule" id="PRU00283"/>
    </source>
</evidence>
<evidence type="ECO:0000256" key="36">
    <source>
        <dbReference type="ARBA" id="ARBA00048866"/>
    </source>
</evidence>
<dbReference type="InterPro" id="IPR019821">
    <property type="entry name" value="Kinesin_motor_CS"/>
</dbReference>
<dbReference type="InterPro" id="IPR002403">
    <property type="entry name" value="Cyt_P450_E_grp-IV"/>
</dbReference>
<evidence type="ECO:0000256" key="2">
    <source>
        <dbReference type="ARBA" id="ARBA00004167"/>
    </source>
</evidence>
<keyword evidence="12" id="KW-0132">Cell division</keyword>
<dbReference type="GO" id="GO:0051301">
    <property type="term" value="P:cell division"/>
    <property type="evidence" value="ECO:0007669"/>
    <property type="project" value="UniProtKB-KW"/>
</dbReference>
<feature type="binding site" description="axial binding residue" evidence="45">
    <location>
        <position position="1024"/>
    </location>
    <ligand>
        <name>heme</name>
        <dbReference type="ChEBI" id="CHEBI:30413"/>
    </ligand>
    <ligandPart>
        <name>Fe</name>
        <dbReference type="ChEBI" id="CHEBI:18248"/>
    </ligandPart>
</feature>
<dbReference type="GO" id="GO:0007018">
    <property type="term" value="P:microtubule-based movement"/>
    <property type="evidence" value="ECO:0007669"/>
    <property type="project" value="InterPro"/>
</dbReference>
<dbReference type="Gene3D" id="2.60.200.20">
    <property type="match status" value="1"/>
</dbReference>
<evidence type="ECO:0000256" key="21">
    <source>
        <dbReference type="ARBA" id="ARBA00023002"/>
    </source>
</evidence>
<feature type="coiled-coil region" evidence="48">
    <location>
        <begin position="2037"/>
        <end position="2064"/>
    </location>
</feature>
<evidence type="ECO:0000259" key="50">
    <source>
        <dbReference type="PROSITE" id="PS50006"/>
    </source>
</evidence>
<dbReference type="FunFam" id="3.40.850.10:FF:000073">
    <property type="entry name" value="Kinesin-like protein"/>
    <property type="match status" value="1"/>
</dbReference>
<proteinExistence type="inferred from homology"/>
<feature type="binding site" evidence="47">
    <location>
        <position position="302"/>
    </location>
    <ligand>
        <name>ATP</name>
        <dbReference type="ChEBI" id="CHEBI:30616"/>
    </ligand>
</feature>
<dbReference type="FunFam" id="1.10.510.10:FF:000097">
    <property type="entry name" value="Putative cyclin-dependent kinase 7"/>
    <property type="match status" value="1"/>
</dbReference>
<protein>
    <recommendedName>
        <fullName evidence="44">Kinesin-like protein KIP2</fullName>
        <ecNumber evidence="28">1.14.14.154</ecNumber>
        <ecNumber evidence="7">2.7.11.23</ecNumber>
    </recommendedName>
</protein>
<dbReference type="PROSITE" id="PS00108">
    <property type="entry name" value="PROTEIN_KINASE_ST"/>
    <property type="match status" value="2"/>
</dbReference>
<evidence type="ECO:0000256" key="41">
    <source>
        <dbReference type="ARBA" id="ARBA00052067"/>
    </source>
</evidence>
<feature type="compositionally biased region" description="Basic and acidic residues" evidence="49">
    <location>
        <begin position="2075"/>
        <end position="2089"/>
    </location>
</feature>
<keyword evidence="54" id="KW-1185">Reference proteome</keyword>
<evidence type="ECO:0000256" key="42">
    <source>
        <dbReference type="ARBA" id="ARBA00052625"/>
    </source>
</evidence>
<comment type="catalytic activity">
    <reaction evidence="29">
        <text>32-hydroxylanosterol + reduced [NADPH--hemoprotein reductase] + O2 = 32-oxolanosterol + oxidized [NADPH--hemoprotein reductase] + 2 H2O + H(+)</text>
        <dbReference type="Rhea" id="RHEA:75107"/>
        <dbReference type="Rhea" id="RHEA-COMP:11964"/>
        <dbReference type="Rhea" id="RHEA-COMP:11965"/>
        <dbReference type="ChEBI" id="CHEBI:15377"/>
        <dbReference type="ChEBI" id="CHEBI:15378"/>
        <dbReference type="ChEBI" id="CHEBI:15379"/>
        <dbReference type="ChEBI" id="CHEBI:57618"/>
        <dbReference type="ChEBI" id="CHEBI:58210"/>
        <dbReference type="ChEBI" id="CHEBI:166681"/>
        <dbReference type="ChEBI" id="CHEBI:166806"/>
    </reaction>
    <physiologicalReaction direction="left-to-right" evidence="29">
        <dbReference type="Rhea" id="RHEA:75108"/>
    </physiologicalReaction>
</comment>
<feature type="region of interest" description="Disordered" evidence="49">
    <location>
        <begin position="2075"/>
        <end position="2118"/>
    </location>
</feature>
<evidence type="ECO:0000256" key="19">
    <source>
        <dbReference type="ARBA" id="ARBA00022840"/>
    </source>
</evidence>
<keyword evidence="20" id="KW-1133">Transmembrane helix</keyword>
<keyword evidence="13" id="KW-0808">Transferase</keyword>
<dbReference type="PROSITE" id="PS50006">
    <property type="entry name" value="FHA_DOMAIN"/>
    <property type="match status" value="1"/>
</dbReference>
<dbReference type="Proteomes" id="UP000231358">
    <property type="component" value="Unassembled WGS sequence"/>
</dbReference>
<evidence type="ECO:0000256" key="5">
    <source>
        <dbReference type="ARBA" id="ARBA00006485"/>
    </source>
</evidence>
<dbReference type="InterPro" id="IPR011009">
    <property type="entry name" value="Kinase-like_dom_sf"/>
</dbReference>
<keyword evidence="26" id="KW-0206">Cytoskeleton</keyword>
<dbReference type="InterPro" id="IPR001752">
    <property type="entry name" value="Kinesin_motor_dom"/>
</dbReference>
<keyword evidence="9" id="KW-0723">Serine/threonine-protein kinase</keyword>
<dbReference type="InterPro" id="IPR037770">
    <property type="entry name" value="CDK7"/>
</dbReference>
<comment type="catalytic activity">
    <reaction evidence="38">
        <text>a 14alpha-formyl steroid + reduced [NADPH--hemoprotein reductase] + O2 = a Delta(14) steroid + formate + oxidized [NADPH--hemoprotein reductase] + H2O + 2 H(+)</text>
        <dbReference type="Rhea" id="RHEA:68068"/>
        <dbReference type="Rhea" id="RHEA-COMP:11964"/>
        <dbReference type="Rhea" id="RHEA-COMP:11965"/>
        <dbReference type="ChEBI" id="CHEBI:15377"/>
        <dbReference type="ChEBI" id="CHEBI:15378"/>
        <dbReference type="ChEBI" id="CHEBI:15379"/>
        <dbReference type="ChEBI" id="CHEBI:15740"/>
        <dbReference type="ChEBI" id="CHEBI:57618"/>
        <dbReference type="ChEBI" id="CHEBI:58210"/>
        <dbReference type="ChEBI" id="CHEBI:138031"/>
        <dbReference type="ChEBI" id="CHEBI:176902"/>
    </reaction>
    <physiologicalReaction direction="left-to-right" evidence="38">
        <dbReference type="Rhea" id="RHEA:68069"/>
    </physiologicalReaction>
</comment>
<comment type="subcellular location">
    <subcellularLocation>
        <location evidence="3">Cytoplasm</location>
        <location evidence="3">Cytoskeleton</location>
    </subcellularLocation>
    <subcellularLocation>
        <location evidence="2">Membrane</location>
        <topology evidence="2">Single-pass membrane protein</topology>
    </subcellularLocation>
</comment>
<keyword evidence="27" id="KW-0131">Cell cycle</keyword>
<dbReference type="Pfam" id="PF00067">
    <property type="entry name" value="p450"/>
    <property type="match status" value="1"/>
</dbReference>
<evidence type="ECO:0000256" key="15">
    <source>
        <dbReference type="ARBA" id="ARBA00022723"/>
    </source>
</evidence>
<dbReference type="PANTHER" id="PTHR44167:SF30">
    <property type="entry name" value="PHOSPHORYLASE KINASE"/>
    <property type="match status" value="1"/>
</dbReference>
<dbReference type="InterPro" id="IPR027417">
    <property type="entry name" value="P-loop_NTPase"/>
</dbReference>
<evidence type="ECO:0000256" key="45">
    <source>
        <dbReference type="PIRSR" id="PIRSR602403-1"/>
    </source>
</evidence>
<dbReference type="PANTHER" id="PTHR44167">
    <property type="entry name" value="OVARIAN-SPECIFIC SERINE/THREONINE-PROTEIN KINASE LOK-RELATED"/>
    <property type="match status" value="1"/>
</dbReference>
<evidence type="ECO:0000256" key="8">
    <source>
        <dbReference type="ARBA" id="ARBA00022490"/>
    </source>
</evidence>
<sequence length="2118" mass="235515">MAPQNEKSSLKRSRVSTDNDSQDLKKQRRSQRTTAQDQSQTTPVNQSYLPTPLTQQNSTTTDVTKEVTASPGDSSQVRCQTPLNSDSLQTCSSPPGDTQAQSQFVYPPRAFADEVEDEAAEGVWGYLIPLDEKVRRPLVLRKRDSCEGHADVKSKGKTGKATRRQDKSSEDKQAKSHPPGGYLIGRHPECDLVINVPTISNRHFLIFPENRKGGSVAIMEDLSSNGTFINDAIVGRNKHRELEDGDEVTILDEARFVFRYPRTRETSGFRQQYRLLQQLGKGHFATVYLCAERSTGTQYAVKVFEKRPGDSQKSQVDALQQEIGLLMGVSHPNLLCLKDTFDESDGVYLVLELAPEGELFNLIVSKQKFSETETRHIFVQLFEGLKYLHDRGVVHRDIKPENILVADKELTVKLGDFGLAKIIGEDSFTTTLCGTPSYVAPEILQDSRRRRYTKAVDIWSLGVVLYICLCGFPPFSDELYTVESPYTLAQQIKMGRFDYPSPYWDSVGDPALDLIDKMLTVDVDKRITVDECLEHPWLTGKYPSVSDSTDGLTGALGKLDFSKRKIARERTLLSSVNYVHFSEHVEEGAIPIKVFHKNNAGKRVHNRPAKAQKREVSPDENSAPYDFVNLGERGDPVLFKEDPYGDIFTFVLLGKKTTVYLGTKGNDFILNGKLRDVCAEEVYSPLTTPVFGRHVVYDCPNAKLMEQKKFVKFGLTSDALRSYVRLITEEVEDFVQNSSALQGSNGVFDVCKTIAEITIYTASRSLQGKEVRSRFNSTFAELYHDLDMGFAPINFMLPWAPLPHNRKRDAAQKRMTETYMEIIKERRKAGSKKDSEDMVWNLMSCVYKDGTPVPDEEIAHMMIALLMAGQHSSSSTAAWIVLHLAASPEITEELYQEQIRILGHDMPPLTYENLQKLDLHAKVIKETLRIHAPIHSIIRAVKNPMPVEGTPYVIPTSHNVLSSPGVTARSEEHFPDPLEWKPHRWDEAIAVSSEDEEKVDYGYGLVTKGTNSPYLPFGAGRHRCIGEQFAYVQLGAITAALVRLFKFSNLPGVQTLPETDYSLNDDVRHKYIKDKKLGEGTYAVVYLGHLRADPSSLVAIKKIKVNAEYKDGLSMDAIREVKYLQELSHSNIIALHDVFSSKDQNLNLVLEYLPRGDLEMLIKDGSIHYGAADVKAWMGMLARGVWFCHENFILHRDIKPNNLLIATDGEVKLADFGLARSFADPYLNMTHQVITRWYRPPELLYGARQYSGAVDIWSMGMVFAELLLRVPFVAGSSDLDQISKVCEAFGTPTEDNWPGVTRLPNYIPADKNHVVPIQGREFFFRQFPTAGPVGADLLMSMCTLDPRKRSTARIQSLRSSGSVKVKRNSRLSVGTNSSYRSSQTASLLNGGDNKSFVGTEARDPEASPSQSRSSSAQGSYSTSATTFEDADDVTGTLKPHSKPKGAKGNVIVSVRVRPDMHSIETSKINSEWAVDARRSLITFSGKEGGDYYYDNVFSPHEHNAKVYDSAAKRLVRRVMEGYHGTVFAYGMTGTGKTFSMQGTATSPGVIPLAITDIFSFIRETPHREFLLRVSYLEIYNEKIHDLLSASASGSGGLPLQQEEIKLREDSKRGVYATPLKEEIVQSPTQLLRVIARGDHARRTGSTQFNARSSRSHAVVQIVVESRERVPAGATQDRRSGITPGGVRVSTLSLIDLAGSERAADDKERRTEGAHINKSLLTLGTIISRLSETKDKAGNPTDRDGRHLPYRDSKLTRLLQPALSGNSLVSILCTVHLGITGNSNSGETLNTLKFAARAKNNIVSHAKRADEALGSGGSDAGSRVLLERYRMEIQALRSQLESQTKAQAEKELKLEEQQLEKEAQARHEEQMLEMQLARTALKERIEHLNRLILCSKSTGVNSQGAMSTLGRLSRMSAAESVARSLRSSVSQSTLGAYGTSSVRPASFLSVNSNEALPFSSGSFGNDEEEDIVGEFADGKASAQRQIVALQADLSDKNRYISTLERRLLQARRSSHSRMSIGVKAGSATSENPDMVALLREKDMEINELRQQLDDKDRMLAALRSAARHRDLAHLGTDTDLKEKGEYKGADPDVSDSLASDHVASILPSHKEDEVNGRKI</sequence>
<dbReference type="FunFam" id="2.60.200.20:FF:000132">
    <property type="entry name" value="Cell-cycle checkpoint serine-threonine kinase (Eurofung)"/>
    <property type="match status" value="1"/>
</dbReference>
<dbReference type="GO" id="GO:0044773">
    <property type="term" value="P:mitotic DNA damage checkpoint signaling"/>
    <property type="evidence" value="ECO:0007669"/>
    <property type="project" value="TreeGrafter"/>
</dbReference>
<evidence type="ECO:0000256" key="25">
    <source>
        <dbReference type="ARBA" id="ARBA00023136"/>
    </source>
</evidence>
<dbReference type="GO" id="GO:0016020">
    <property type="term" value="C:membrane"/>
    <property type="evidence" value="ECO:0007669"/>
    <property type="project" value="UniProtKB-SubCell"/>
</dbReference>
<evidence type="ECO:0000256" key="4">
    <source>
        <dbReference type="ARBA" id="ARBA00005575"/>
    </source>
</evidence>
<evidence type="ECO:0000256" key="1">
    <source>
        <dbReference type="ARBA" id="ARBA00001971"/>
    </source>
</evidence>
<gene>
    <name evidence="53" type="ORF">AARAC_011930</name>
</gene>
<dbReference type="PROSITE" id="PS00086">
    <property type="entry name" value="CYTOCHROME_P450"/>
    <property type="match status" value="1"/>
</dbReference>
<accession>A0A2G7G0Y2</accession>
<comment type="catalytic activity">
    <reaction evidence="36">
        <text>a 14alpha-methyl steroid + reduced [NADPH--hemoprotein reductase] + O2 = a 14alpha-hydroxymethyl steroid + oxidized [NADPH--hemoprotein reductase] + H2O + H(+)</text>
        <dbReference type="Rhea" id="RHEA:68060"/>
        <dbReference type="Rhea" id="RHEA-COMP:11964"/>
        <dbReference type="Rhea" id="RHEA-COMP:11965"/>
        <dbReference type="ChEBI" id="CHEBI:15377"/>
        <dbReference type="ChEBI" id="CHEBI:15378"/>
        <dbReference type="ChEBI" id="CHEBI:15379"/>
        <dbReference type="ChEBI" id="CHEBI:57618"/>
        <dbReference type="ChEBI" id="CHEBI:58210"/>
        <dbReference type="ChEBI" id="CHEBI:138029"/>
        <dbReference type="ChEBI" id="CHEBI:176901"/>
    </reaction>
    <physiologicalReaction direction="left-to-right" evidence="36">
        <dbReference type="Rhea" id="RHEA:68061"/>
    </physiologicalReaction>
</comment>
<evidence type="ECO:0000256" key="13">
    <source>
        <dbReference type="ARBA" id="ARBA00022679"/>
    </source>
</evidence>
<dbReference type="SMART" id="SM00129">
    <property type="entry name" value="KISc"/>
    <property type="match status" value="1"/>
</dbReference>
<dbReference type="EC" id="2.7.11.23" evidence="7"/>
<feature type="coiled-coil region" evidence="48">
    <location>
        <begin position="1825"/>
        <end position="1868"/>
    </location>
</feature>
<dbReference type="Pfam" id="PF00498">
    <property type="entry name" value="FHA"/>
    <property type="match status" value="1"/>
</dbReference>
<keyword evidence="23" id="KW-0503">Monooxygenase</keyword>
<comment type="catalytic activity">
    <reaction evidence="35">
        <text>L-seryl-[protein] + ATP = O-phospho-L-seryl-[protein] + ADP + H(+)</text>
        <dbReference type="Rhea" id="RHEA:17989"/>
        <dbReference type="Rhea" id="RHEA-COMP:9863"/>
        <dbReference type="Rhea" id="RHEA-COMP:11604"/>
        <dbReference type="ChEBI" id="CHEBI:15378"/>
        <dbReference type="ChEBI" id="CHEBI:29999"/>
        <dbReference type="ChEBI" id="CHEBI:30616"/>
        <dbReference type="ChEBI" id="CHEBI:83421"/>
        <dbReference type="ChEBI" id="CHEBI:456216"/>
        <dbReference type="EC" id="2.7.11.1"/>
    </reaction>
</comment>
<dbReference type="EMBL" id="NEXV01000245">
    <property type="protein sequence ID" value="PIG86509.1"/>
    <property type="molecule type" value="Genomic_DNA"/>
</dbReference>
<evidence type="ECO:0000256" key="24">
    <source>
        <dbReference type="ARBA" id="ARBA00023054"/>
    </source>
</evidence>
<evidence type="ECO:0000259" key="52">
    <source>
        <dbReference type="PROSITE" id="PS50067"/>
    </source>
</evidence>
<evidence type="ECO:0000256" key="11">
    <source>
        <dbReference type="ARBA" id="ARBA00022617"/>
    </source>
</evidence>
<dbReference type="GO" id="GO:0005506">
    <property type="term" value="F:iron ion binding"/>
    <property type="evidence" value="ECO:0007669"/>
    <property type="project" value="InterPro"/>
</dbReference>
<evidence type="ECO:0000256" key="27">
    <source>
        <dbReference type="ARBA" id="ARBA00023306"/>
    </source>
</evidence>
<evidence type="ECO:0000256" key="33">
    <source>
        <dbReference type="ARBA" id="ARBA00047899"/>
    </source>
</evidence>
<dbReference type="SMART" id="SM00240">
    <property type="entry name" value="FHA"/>
    <property type="match status" value="1"/>
</dbReference>
<dbReference type="STRING" id="656916.A0A2G7G0Y2"/>
<keyword evidence="17" id="KW-0498">Mitosis</keyword>
<keyword evidence="15 45" id="KW-0479">Metal-binding</keyword>
<evidence type="ECO:0000256" key="10">
    <source>
        <dbReference type="ARBA" id="ARBA00022553"/>
    </source>
</evidence>
<evidence type="ECO:0000256" key="17">
    <source>
        <dbReference type="ARBA" id="ARBA00022776"/>
    </source>
</evidence>
<dbReference type="GO" id="GO:0032968">
    <property type="term" value="P:positive regulation of transcription elongation by RNA polymerase II"/>
    <property type="evidence" value="ECO:0007669"/>
    <property type="project" value="UniProtKB-ARBA"/>
</dbReference>
<keyword evidence="22 45" id="KW-0408">Iron</keyword>
<dbReference type="GO" id="GO:0005856">
    <property type="term" value="C:cytoskeleton"/>
    <property type="evidence" value="ECO:0007669"/>
    <property type="project" value="UniProtKB-SubCell"/>
</dbReference>
<comment type="catalytic activity">
    <reaction evidence="32">
        <text>a 14alpha-methyl steroid + 3 reduced [NADPH--hemoprotein reductase] + 3 O2 = a Delta(14) steroid + formate + 3 oxidized [NADPH--hemoprotein reductase] + 4 H2O + 4 H(+)</text>
        <dbReference type="Rhea" id="RHEA:54028"/>
        <dbReference type="Rhea" id="RHEA-COMP:11964"/>
        <dbReference type="Rhea" id="RHEA-COMP:11965"/>
        <dbReference type="ChEBI" id="CHEBI:15377"/>
        <dbReference type="ChEBI" id="CHEBI:15378"/>
        <dbReference type="ChEBI" id="CHEBI:15379"/>
        <dbReference type="ChEBI" id="CHEBI:15740"/>
        <dbReference type="ChEBI" id="CHEBI:57618"/>
        <dbReference type="ChEBI" id="CHEBI:58210"/>
        <dbReference type="ChEBI" id="CHEBI:138029"/>
        <dbReference type="ChEBI" id="CHEBI:138031"/>
        <dbReference type="EC" id="1.14.14.154"/>
    </reaction>
    <physiologicalReaction direction="left-to-right" evidence="32">
        <dbReference type="Rhea" id="RHEA:54029"/>
    </physiologicalReaction>
</comment>
<dbReference type="Gene3D" id="1.10.630.10">
    <property type="entry name" value="Cytochrome P450"/>
    <property type="match status" value="1"/>
</dbReference>
<evidence type="ECO:0000256" key="6">
    <source>
        <dbReference type="ARBA" id="ARBA00010617"/>
    </source>
</evidence>
<evidence type="ECO:0000313" key="54">
    <source>
        <dbReference type="Proteomes" id="UP000231358"/>
    </source>
</evidence>
<evidence type="ECO:0000313" key="53">
    <source>
        <dbReference type="EMBL" id="PIG86509.1"/>
    </source>
</evidence>
<comment type="cofactor">
    <cofactor evidence="1 45">
        <name>heme</name>
        <dbReference type="ChEBI" id="CHEBI:30413"/>
    </cofactor>
</comment>
<evidence type="ECO:0000256" key="20">
    <source>
        <dbReference type="ARBA" id="ARBA00022989"/>
    </source>
</evidence>
<keyword evidence="10" id="KW-0597">Phosphoprotein</keyword>
<comment type="function">
    <text evidence="43">Required for assembly of the mitotic spindle.</text>
</comment>
<dbReference type="GO" id="GO:0003777">
    <property type="term" value="F:microtubule motor activity"/>
    <property type="evidence" value="ECO:0007669"/>
    <property type="project" value="InterPro"/>
</dbReference>
<evidence type="ECO:0000256" key="39">
    <source>
        <dbReference type="ARBA" id="ARBA00051540"/>
    </source>
</evidence>
<evidence type="ECO:0000256" key="34">
    <source>
        <dbReference type="ARBA" id="ARBA00048479"/>
    </source>
</evidence>
<evidence type="ECO:0000256" key="16">
    <source>
        <dbReference type="ARBA" id="ARBA00022741"/>
    </source>
</evidence>
<evidence type="ECO:0000256" key="26">
    <source>
        <dbReference type="ARBA" id="ARBA00023212"/>
    </source>
</evidence>
<dbReference type="PROSITE" id="PS00107">
    <property type="entry name" value="PROTEIN_KINASE_ATP"/>
    <property type="match status" value="2"/>
</dbReference>
<dbReference type="Gene3D" id="3.30.200.20">
    <property type="entry name" value="Phosphorylase Kinase, domain 1"/>
    <property type="match status" value="1"/>
</dbReference>
<comment type="similarity">
    <text evidence="4">Belongs to the protein kinase superfamily. CAMK Ser/Thr protein kinase family. CHEK2 subfamily.</text>
</comment>
<evidence type="ECO:0000256" key="12">
    <source>
        <dbReference type="ARBA" id="ARBA00022618"/>
    </source>
</evidence>
<evidence type="ECO:0000259" key="51">
    <source>
        <dbReference type="PROSITE" id="PS50011"/>
    </source>
</evidence>
<feature type="domain" description="FHA" evidence="50">
    <location>
        <begin position="182"/>
        <end position="234"/>
    </location>
</feature>
<dbReference type="PRINTS" id="PR00385">
    <property type="entry name" value="P450"/>
</dbReference>
<reference evidence="53 54" key="1">
    <citation type="submission" date="2017-05" db="EMBL/GenBank/DDBJ databases">
        <title>Genome sequence for an aflatoxigenic pathogen of Argentinian peanut, Aspergillus arachidicola.</title>
        <authorList>
            <person name="Moore G."/>
            <person name="Beltz S.B."/>
            <person name="Mack B.M."/>
        </authorList>
    </citation>
    <scope>NUCLEOTIDE SEQUENCE [LARGE SCALE GENOMIC DNA]</scope>
    <source>
        <strain evidence="53 54">CBS 117610</strain>
    </source>
</reference>
<evidence type="ECO:0000256" key="44">
    <source>
        <dbReference type="ARBA" id="ARBA00074598"/>
    </source>
</evidence>
<dbReference type="SUPFAM" id="SSF56112">
    <property type="entry name" value="Protein kinase-like (PK-like)"/>
    <property type="match status" value="2"/>
</dbReference>
<organism evidence="53 54">
    <name type="scientific">Aspergillus arachidicola</name>
    <dbReference type="NCBI Taxonomy" id="656916"/>
    <lineage>
        <taxon>Eukaryota</taxon>
        <taxon>Fungi</taxon>
        <taxon>Dikarya</taxon>
        <taxon>Ascomycota</taxon>
        <taxon>Pezizomycotina</taxon>
        <taxon>Eurotiomycetes</taxon>
        <taxon>Eurotiomycetidae</taxon>
        <taxon>Eurotiales</taxon>
        <taxon>Aspergillaceae</taxon>
        <taxon>Aspergillus</taxon>
        <taxon>Aspergillus subgen. Circumdati</taxon>
    </lineage>
</organism>
<comment type="similarity">
    <text evidence="5">Belongs to the protein kinase superfamily. CMGC Ser/Thr protein kinase family. CDC2/CDKX subfamily.</text>
</comment>
<feature type="compositionally biased region" description="Basic and acidic residues" evidence="49">
    <location>
        <begin position="2107"/>
        <end position="2118"/>
    </location>
</feature>